<gene>
    <name evidence="7" type="ORF">DB30_04648</name>
</gene>
<dbReference type="PANTHER" id="PTHR47197:SF3">
    <property type="entry name" value="DIHYDRO-HEME D1 DEHYDROGENASE"/>
    <property type="match status" value="1"/>
</dbReference>
<dbReference type="InterPro" id="IPR009056">
    <property type="entry name" value="Cyt_c-like_dom"/>
</dbReference>
<evidence type="ECO:0000259" key="6">
    <source>
        <dbReference type="PROSITE" id="PS51007"/>
    </source>
</evidence>
<evidence type="ECO:0000313" key="8">
    <source>
        <dbReference type="Proteomes" id="UP000031599"/>
    </source>
</evidence>
<keyword evidence="4 5" id="KW-0408">Iron</keyword>
<dbReference type="EMBL" id="JMCC02000004">
    <property type="protein sequence ID" value="KIG19183.1"/>
    <property type="molecule type" value="Genomic_DNA"/>
</dbReference>
<sequence>MNNLSILALASSVGLFACFEPSADLCLTQRFEAQATARFVAGETFYLPVIDASPSCAKLRWTVVERPESSTDPIVEGKDGIWRITPTVAGHYRFSLAEAPGGDETLDLEVVPASDRAFYNLNYYPANSLTAVGDELWVANAQSPTVSRVEPSTLAVLDEIDVGPWPVSIAWVEGMTFAVVAQRGADTLGLIDVETKRLVDAIWVGDEPANVIVTADGKQAYVALQSENAVAVVDLEARVRTARIEVGSSPLAMALSADEGMLWVASHRSGQPGRFPYEADSVEDERDVAVIDTAAGEVVDWWLDVGTTITALALAPDGERLYMSRLRNDTEANLSAIDEPSFMYEIAMFDAASGDELQRADLSRQPSSGGYAVALHAITLAANQLWVVAESSDLAIALDPETLAELDRVEVLGRPRSLTAIGDTVYAHGAQASSLTAISPANAAPQVLALTTDPRPAEVAAGQYFFTGAGRDYAQNWTCNSCHVDGLSDTLVWNAGPFAGRRVSRPFYWLEGTYPLGWDGYLSSVENYAFTVNINVGVRPTTEEHRALSAYLASIMPPPAANEFTRRDGTLSELGEAGKRIYENEAGCATCHPLPLTTSRATLAQGITEGVTDVPGLVGSYRLGVWLKRGEATTLHDAVERVFGSLGDPGLDEDQRAALDRFLLELTARDFMVLTSSPRAGNTTMAVDQPIGVVFSHPVFNDAGNLAKVTLIDASGAEVEVTRQLSADARHLELTPKAALAFEQDYTVIIDPSFESFGEQTLWTPDPAAPSAWEIPLQTGAAPQLRLAGDYVWTVDMPTADLEATEFDLDNTIATAVPLSVVETQSGGEMLLDYGEDLTLERVAVVVGGLLVTPALPIPIGPSFADTTGIQATLIDEDDDGIADYAEGSLTIAGPGFLESGVTWRLTRPTVIGECNEGSTGALPVTVEFGAEGPIVDWGSDMPDGLGVYFIGPDAQPPAGPGQPVTGGDAHWVVQVADFPNGFAGPVTYGVVPDGAIDDTANVGGGDGPATLSPGQCVKAAVTTTAFGQGSVTFVVP</sequence>
<dbReference type="Pfam" id="PF13205">
    <property type="entry name" value="Big_5"/>
    <property type="match status" value="1"/>
</dbReference>
<dbReference type="SUPFAM" id="SSF51004">
    <property type="entry name" value="C-terminal (heme d1) domain of cytochrome cd1-nitrite reductase"/>
    <property type="match status" value="1"/>
</dbReference>
<dbReference type="SUPFAM" id="SSF46626">
    <property type="entry name" value="Cytochrome c"/>
    <property type="match status" value="2"/>
</dbReference>
<keyword evidence="1 5" id="KW-0349">Heme</keyword>
<reference evidence="7 8" key="1">
    <citation type="submission" date="2014-12" db="EMBL/GenBank/DDBJ databases">
        <title>Genome assembly of Enhygromyxa salina DSM 15201.</title>
        <authorList>
            <person name="Sharma G."/>
            <person name="Subramanian S."/>
        </authorList>
    </citation>
    <scope>NUCLEOTIDE SEQUENCE [LARGE SCALE GENOMIC DNA]</scope>
    <source>
        <strain evidence="7 8">DSM 15201</strain>
    </source>
</reference>
<evidence type="ECO:0000256" key="5">
    <source>
        <dbReference type="PROSITE-ProRule" id="PRU00433"/>
    </source>
</evidence>
<organism evidence="7 8">
    <name type="scientific">Enhygromyxa salina</name>
    <dbReference type="NCBI Taxonomy" id="215803"/>
    <lineage>
        <taxon>Bacteria</taxon>
        <taxon>Pseudomonadati</taxon>
        <taxon>Myxococcota</taxon>
        <taxon>Polyangia</taxon>
        <taxon>Nannocystales</taxon>
        <taxon>Nannocystaceae</taxon>
        <taxon>Enhygromyxa</taxon>
    </lineage>
</organism>
<dbReference type="PROSITE" id="PS51007">
    <property type="entry name" value="CYTC"/>
    <property type="match status" value="1"/>
</dbReference>
<evidence type="ECO:0000256" key="2">
    <source>
        <dbReference type="ARBA" id="ARBA00022723"/>
    </source>
</evidence>
<protein>
    <submittedName>
        <fullName evidence="7">Collagen triple helix repeat domain protein</fullName>
    </submittedName>
</protein>
<dbReference type="PANTHER" id="PTHR47197">
    <property type="entry name" value="PROTEIN NIRF"/>
    <property type="match status" value="1"/>
</dbReference>
<dbReference type="Gene3D" id="1.10.760.10">
    <property type="entry name" value="Cytochrome c-like domain"/>
    <property type="match status" value="1"/>
</dbReference>
<dbReference type="InterPro" id="IPR011048">
    <property type="entry name" value="Haem_d1_sf"/>
</dbReference>
<dbReference type="Proteomes" id="UP000031599">
    <property type="component" value="Unassembled WGS sequence"/>
</dbReference>
<dbReference type="InterPro" id="IPR051200">
    <property type="entry name" value="Host-pathogen_enzymatic-act"/>
</dbReference>
<evidence type="ECO:0000256" key="1">
    <source>
        <dbReference type="ARBA" id="ARBA00022617"/>
    </source>
</evidence>
<name>A0A0C2A713_9BACT</name>
<dbReference type="GO" id="GO:0020037">
    <property type="term" value="F:heme binding"/>
    <property type="evidence" value="ECO:0007669"/>
    <property type="project" value="InterPro"/>
</dbReference>
<dbReference type="AlphaFoldDB" id="A0A0C2A713"/>
<comment type="caution">
    <text evidence="7">The sequence shown here is derived from an EMBL/GenBank/DDBJ whole genome shotgun (WGS) entry which is preliminary data.</text>
</comment>
<keyword evidence="2 5" id="KW-0479">Metal-binding</keyword>
<dbReference type="GO" id="GO:0009055">
    <property type="term" value="F:electron transfer activity"/>
    <property type="evidence" value="ECO:0007669"/>
    <property type="project" value="InterPro"/>
</dbReference>
<dbReference type="InterPro" id="IPR015943">
    <property type="entry name" value="WD40/YVTN_repeat-like_dom_sf"/>
</dbReference>
<dbReference type="InterPro" id="IPR036909">
    <property type="entry name" value="Cyt_c-like_dom_sf"/>
</dbReference>
<evidence type="ECO:0000313" key="7">
    <source>
        <dbReference type="EMBL" id="KIG19183.1"/>
    </source>
</evidence>
<keyword evidence="7" id="KW-0176">Collagen</keyword>
<dbReference type="GO" id="GO:0046872">
    <property type="term" value="F:metal ion binding"/>
    <property type="evidence" value="ECO:0007669"/>
    <property type="project" value="UniProtKB-KW"/>
</dbReference>
<dbReference type="InterPro" id="IPR032812">
    <property type="entry name" value="SbsA_Ig"/>
</dbReference>
<accession>A0A0C2A713</accession>
<evidence type="ECO:0000256" key="3">
    <source>
        <dbReference type="ARBA" id="ARBA00022729"/>
    </source>
</evidence>
<keyword evidence="3" id="KW-0732">Signal</keyword>
<dbReference type="SUPFAM" id="SSF63829">
    <property type="entry name" value="Calcium-dependent phosphotriesterase"/>
    <property type="match status" value="1"/>
</dbReference>
<dbReference type="Gene3D" id="2.130.10.10">
    <property type="entry name" value="YVTN repeat-like/Quinoprotein amine dehydrogenase"/>
    <property type="match status" value="2"/>
</dbReference>
<feature type="domain" description="Cytochrome c" evidence="6">
    <location>
        <begin position="457"/>
        <end position="556"/>
    </location>
</feature>
<evidence type="ECO:0000256" key="4">
    <source>
        <dbReference type="ARBA" id="ARBA00023004"/>
    </source>
</evidence>
<proteinExistence type="predicted"/>